<accession>A0A2J6PMJ9</accession>
<keyword evidence="5 6" id="KW-0472">Membrane</keyword>
<reference evidence="7 8" key="1">
    <citation type="submission" date="2016-05" db="EMBL/GenBank/DDBJ databases">
        <title>A degradative enzymes factory behind the ericoid mycorrhizal symbiosis.</title>
        <authorList>
            <consortium name="DOE Joint Genome Institute"/>
            <person name="Martino E."/>
            <person name="Morin E."/>
            <person name="Grelet G."/>
            <person name="Kuo A."/>
            <person name="Kohler A."/>
            <person name="Daghino S."/>
            <person name="Barry K."/>
            <person name="Choi C."/>
            <person name="Cichocki N."/>
            <person name="Clum A."/>
            <person name="Copeland A."/>
            <person name="Hainaut M."/>
            <person name="Haridas S."/>
            <person name="Labutti K."/>
            <person name="Lindquist E."/>
            <person name="Lipzen A."/>
            <person name="Khouja H.-R."/>
            <person name="Murat C."/>
            <person name="Ohm R."/>
            <person name="Olson A."/>
            <person name="Spatafora J."/>
            <person name="Veneault-Fourrey C."/>
            <person name="Henrissat B."/>
            <person name="Grigoriev I."/>
            <person name="Martin F."/>
            <person name="Perotto S."/>
        </authorList>
    </citation>
    <scope>NUCLEOTIDE SEQUENCE [LARGE SCALE GENOMIC DNA]</scope>
    <source>
        <strain evidence="7 8">UAMH 7357</strain>
    </source>
</reference>
<proteinExistence type="inferred from homology"/>
<evidence type="ECO:0000313" key="8">
    <source>
        <dbReference type="Proteomes" id="UP000235672"/>
    </source>
</evidence>
<evidence type="ECO:0000256" key="6">
    <source>
        <dbReference type="SAM" id="Phobius"/>
    </source>
</evidence>
<dbReference type="Proteomes" id="UP000235672">
    <property type="component" value="Unassembled WGS sequence"/>
</dbReference>
<protein>
    <submittedName>
        <fullName evidence="7">Vacuolar iron transporter</fullName>
    </submittedName>
</protein>
<dbReference type="GO" id="GO:0005384">
    <property type="term" value="F:manganese ion transmembrane transporter activity"/>
    <property type="evidence" value="ECO:0007669"/>
    <property type="project" value="InterPro"/>
</dbReference>
<dbReference type="OrthoDB" id="73465at2759"/>
<dbReference type="STRING" id="1745343.A0A2J6PMJ9"/>
<dbReference type="AlphaFoldDB" id="A0A2J6PMJ9"/>
<keyword evidence="4 6" id="KW-1133">Transmembrane helix</keyword>
<dbReference type="EMBL" id="KZ613515">
    <property type="protein sequence ID" value="PMD15268.1"/>
    <property type="molecule type" value="Genomic_DNA"/>
</dbReference>
<organism evidence="7 8">
    <name type="scientific">Hyaloscypha hepaticicola</name>
    <dbReference type="NCBI Taxonomy" id="2082293"/>
    <lineage>
        <taxon>Eukaryota</taxon>
        <taxon>Fungi</taxon>
        <taxon>Dikarya</taxon>
        <taxon>Ascomycota</taxon>
        <taxon>Pezizomycotina</taxon>
        <taxon>Leotiomycetes</taxon>
        <taxon>Helotiales</taxon>
        <taxon>Hyaloscyphaceae</taxon>
        <taxon>Hyaloscypha</taxon>
    </lineage>
</organism>
<feature type="transmembrane region" description="Helical" evidence="6">
    <location>
        <begin position="212"/>
        <end position="230"/>
    </location>
</feature>
<evidence type="ECO:0000256" key="3">
    <source>
        <dbReference type="ARBA" id="ARBA00022692"/>
    </source>
</evidence>
<keyword evidence="8" id="KW-1185">Reference proteome</keyword>
<feature type="transmembrane region" description="Helical" evidence="6">
    <location>
        <begin position="242"/>
        <end position="264"/>
    </location>
</feature>
<comment type="similarity">
    <text evidence="2">Belongs to the CCC1 family.</text>
</comment>
<dbReference type="CDD" id="cd02435">
    <property type="entry name" value="CCC1"/>
    <property type="match status" value="1"/>
</dbReference>
<evidence type="ECO:0000256" key="1">
    <source>
        <dbReference type="ARBA" id="ARBA00004127"/>
    </source>
</evidence>
<dbReference type="GO" id="GO:0030026">
    <property type="term" value="P:intracellular manganese ion homeostasis"/>
    <property type="evidence" value="ECO:0007669"/>
    <property type="project" value="InterPro"/>
</dbReference>
<evidence type="ECO:0000313" key="7">
    <source>
        <dbReference type="EMBL" id="PMD15268.1"/>
    </source>
</evidence>
<evidence type="ECO:0000256" key="4">
    <source>
        <dbReference type="ARBA" id="ARBA00022989"/>
    </source>
</evidence>
<dbReference type="GO" id="GO:0012505">
    <property type="term" value="C:endomembrane system"/>
    <property type="evidence" value="ECO:0007669"/>
    <property type="project" value="UniProtKB-SubCell"/>
</dbReference>
<name>A0A2J6PMJ9_9HELO</name>
<dbReference type="Pfam" id="PF01988">
    <property type="entry name" value="VIT1"/>
    <property type="match status" value="1"/>
</dbReference>
<sequence>MSTHFEQDEPAQLESGLGLRIPRANGLDVHNGSVAPNAQTELEPHSSNSELVRDAIIGLADGLTVPFALTAGLSSVGSTHLVILGGLAELFAGSISMGLGAYLAALTDTKHYEVEFARETRQIANSADLEDEEMYGLFAEYGLGREVVEPLARQLRGDPEAWVKFMMDFELKLERPKTSRGWISALVMGISYFVGGLIPMIPYFAVHSVNKALFISIGVTCVVLLIFGYCKAIATGTTKRAALYGAVETLGIGALAAGVSYGIVRGVNKGLGGTTG</sequence>
<keyword evidence="3 6" id="KW-0812">Transmembrane</keyword>
<feature type="transmembrane region" description="Helical" evidence="6">
    <location>
        <begin position="182"/>
        <end position="206"/>
    </location>
</feature>
<gene>
    <name evidence="7" type="ORF">NA56DRAFT_582320</name>
</gene>
<dbReference type="PANTHER" id="PTHR31851">
    <property type="entry name" value="FE(2+)/MN(2+) TRANSPORTER PCL1"/>
    <property type="match status" value="1"/>
</dbReference>
<evidence type="ECO:0000256" key="5">
    <source>
        <dbReference type="ARBA" id="ARBA00023136"/>
    </source>
</evidence>
<dbReference type="InterPro" id="IPR008217">
    <property type="entry name" value="Ccc1_fam"/>
</dbReference>
<evidence type="ECO:0000256" key="2">
    <source>
        <dbReference type="ARBA" id="ARBA00007049"/>
    </source>
</evidence>
<comment type="subcellular location">
    <subcellularLocation>
        <location evidence="1">Endomembrane system</location>
        <topology evidence="1">Multi-pass membrane protein</topology>
    </subcellularLocation>
</comment>